<evidence type="ECO:0000256" key="2">
    <source>
        <dbReference type="ARBA" id="ARBA00022745"/>
    </source>
</evidence>
<name>A0A9J5Z850_SOLCO</name>
<dbReference type="Gene3D" id="3.30.730.10">
    <property type="entry name" value="AP2/ERF domain"/>
    <property type="match status" value="3"/>
</dbReference>
<dbReference type="InterPro" id="IPR016177">
    <property type="entry name" value="DNA-bd_dom_sf"/>
</dbReference>
<keyword evidence="10" id="KW-1185">Reference proteome</keyword>
<feature type="compositionally biased region" description="Basic and acidic residues" evidence="7">
    <location>
        <begin position="283"/>
        <end position="293"/>
    </location>
</feature>
<dbReference type="Proteomes" id="UP000824120">
    <property type="component" value="Chromosome 4"/>
</dbReference>
<feature type="domain" description="AP2/ERF" evidence="8">
    <location>
        <begin position="52"/>
        <end position="110"/>
    </location>
</feature>
<dbReference type="PANTHER" id="PTHR31677">
    <property type="entry name" value="AP2 DOMAIN CLASS TRANSCRIPTION FACTOR"/>
    <property type="match status" value="1"/>
</dbReference>
<gene>
    <name evidence="9" type="ORF">H5410_020107</name>
</gene>
<feature type="region of interest" description="Disordered" evidence="7">
    <location>
        <begin position="1"/>
        <end position="45"/>
    </location>
</feature>
<dbReference type="AlphaFoldDB" id="A0A9J5Z850"/>
<comment type="caution">
    <text evidence="9">The sequence shown here is derived from an EMBL/GenBank/DDBJ whole genome shotgun (WGS) entry which is preliminary data.</text>
</comment>
<comment type="subcellular location">
    <subcellularLocation>
        <location evidence="1">Nucleus</location>
    </subcellularLocation>
</comment>
<proteinExistence type="predicted"/>
<protein>
    <recommendedName>
        <fullName evidence="8">AP2/ERF domain-containing protein</fullName>
    </recommendedName>
</protein>
<dbReference type="SUPFAM" id="SSF54171">
    <property type="entry name" value="DNA-binding domain"/>
    <property type="match status" value="3"/>
</dbReference>
<dbReference type="PRINTS" id="PR00367">
    <property type="entry name" value="ETHRSPELEMNT"/>
</dbReference>
<dbReference type="GO" id="GO:0009873">
    <property type="term" value="P:ethylene-activated signaling pathway"/>
    <property type="evidence" value="ECO:0007669"/>
    <property type="project" value="UniProtKB-KW"/>
</dbReference>
<keyword evidence="4" id="KW-0238">DNA-binding</keyword>
<keyword evidence="3" id="KW-0805">Transcription regulation</keyword>
<feature type="domain" description="AP2/ERF" evidence="8">
    <location>
        <begin position="227"/>
        <end position="286"/>
    </location>
</feature>
<dbReference type="SMART" id="SM00380">
    <property type="entry name" value="AP2"/>
    <property type="match status" value="3"/>
</dbReference>
<keyword evidence="2" id="KW-0936">Ethylene signaling pathway</keyword>
<feature type="region of interest" description="Disordered" evidence="7">
    <location>
        <begin position="283"/>
        <end position="310"/>
    </location>
</feature>
<dbReference type="InterPro" id="IPR001471">
    <property type="entry name" value="AP2/ERF_dom"/>
</dbReference>
<keyword evidence="5" id="KW-0804">Transcription</keyword>
<evidence type="ECO:0000256" key="1">
    <source>
        <dbReference type="ARBA" id="ARBA00004123"/>
    </source>
</evidence>
<evidence type="ECO:0000259" key="8">
    <source>
        <dbReference type="PROSITE" id="PS51032"/>
    </source>
</evidence>
<dbReference type="CDD" id="cd00018">
    <property type="entry name" value="AP2"/>
    <property type="match status" value="3"/>
</dbReference>
<feature type="compositionally biased region" description="Polar residues" evidence="7">
    <location>
        <begin position="294"/>
        <end position="306"/>
    </location>
</feature>
<dbReference type="PANTHER" id="PTHR31677:SF149">
    <property type="entry name" value="AP2_ERF DOMAIN-CONTAINING PROTEIN"/>
    <property type="match status" value="1"/>
</dbReference>
<evidence type="ECO:0000256" key="4">
    <source>
        <dbReference type="ARBA" id="ARBA00023125"/>
    </source>
</evidence>
<dbReference type="GO" id="GO:0005634">
    <property type="term" value="C:nucleus"/>
    <property type="evidence" value="ECO:0007669"/>
    <property type="project" value="UniProtKB-SubCell"/>
</dbReference>
<accession>A0A9J5Z850</accession>
<dbReference type="EMBL" id="JACXVP010000004">
    <property type="protein sequence ID" value="KAG5608826.1"/>
    <property type="molecule type" value="Genomic_DNA"/>
</dbReference>
<evidence type="ECO:0000256" key="3">
    <source>
        <dbReference type="ARBA" id="ARBA00023015"/>
    </source>
</evidence>
<feature type="domain" description="AP2/ERF" evidence="8">
    <location>
        <begin position="318"/>
        <end position="384"/>
    </location>
</feature>
<keyword evidence="6" id="KW-0539">Nucleus</keyword>
<reference evidence="9 10" key="1">
    <citation type="submission" date="2020-09" db="EMBL/GenBank/DDBJ databases">
        <title>De no assembly of potato wild relative species, Solanum commersonii.</title>
        <authorList>
            <person name="Cho K."/>
        </authorList>
    </citation>
    <scope>NUCLEOTIDE SEQUENCE [LARGE SCALE GENOMIC DNA]</scope>
    <source>
        <strain evidence="9">LZ3.2</strain>
        <tissue evidence="9">Leaf</tissue>
    </source>
</reference>
<evidence type="ECO:0000313" key="10">
    <source>
        <dbReference type="Proteomes" id="UP000824120"/>
    </source>
</evidence>
<organism evidence="9 10">
    <name type="scientific">Solanum commersonii</name>
    <name type="common">Commerson's wild potato</name>
    <name type="synonym">Commerson's nightshade</name>
    <dbReference type="NCBI Taxonomy" id="4109"/>
    <lineage>
        <taxon>Eukaryota</taxon>
        <taxon>Viridiplantae</taxon>
        <taxon>Streptophyta</taxon>
        <taxon>Embryophyta</taxon>
        <taxon>Tracheophyta</taxon>
        <taxon>Spermatophyta</taxon>
        <taxon>Magnoliopsida</taxon>
        <taxon>eudicotyledons</taxon>
        <taxon>Gunneridae</taxon>
        <taxon>Pentapetalae</taxon>
        <taxon>asterids</taxon>
        <taxon>lamiids</taxon>
        <taxon>Solanales</taxon>
        <taxon>Solanaceae</taxon>
        <taxon>Solanoideae</taxon>
        <taxon>Solaneae</taxon>
        <taxon>Solanum</taxon>
    </lineage>
</organism>
<evidence type="ECO:0000256" key="7">
    <source>
        <dbReference type="SAM" id="MobiDB-lite"/>
    </source>
</evidence>
<dbReference type="InterPro" id="IPR036955">
    <property type="entry name" value="AP2/ERF_dom_sf"/>
</dbReference>
<dbReference type="GO" id="GO:0003677">
    <property type="term" value="F:DNA binding"/>
    <property type="evidence" value="ECO:0007669"/>
    <property type="project" value="UniProtKB-KW"/>
</dbReference>
<sequence>MESAGANAEENQRSVSAHHMYDEMPSSNSTNKSVPAAERSDSTVLGLQNAANFSGVRKRKRGEYVAEKWDPITKKRVWLGIFNTAEEASEAYLAKQCEFATAHHMLDEMPSSNSTNKIADADAAAATTAADITERNKVDHGKKPFIQEISFRHKSTLLGAEWHNMGKLRKKTFKKKKVCKGFNSNMHASKKPINVMNLESCKETSCSLSKSSDRCNTMKRNPKAKSGLLGIRKQKNGRYSAEIRDPIKHKQVWLGTFNTIEEASQAYLSKKSEFDMLTQGYKKDKPKNCDQTKPESSVGASLSSGGRNIKMDSPKTTRFVGIRKNQWGKYTSEIVNPISKKKIWLGTFGTYEEASLAYQSRKFEFREIVKPKKKCSKKIHLNAREKQVGKEKIAVNCEGFQPESVAGETFHANLYMKFDVQRSKEAELQSNMPVDSSTGEKQAGKEKLVVDCEGFQSESAAEETFHANQYMKFDVQRSKEAELQNNMPVDFSTEEKQVGKEKLVVNCVGLQLESAAEETFHANQYMKFDVQRSKESELQSKMPIDFSTWEKQGSQEDVDSSMGKWVQLPDGREVKFSLELGVPIIDKYGSLLDSEGKRDRINRRDNNQQLDYSLQDTQRNSRYIPACSPFGGALTVNEESALSSM</sequence>
<evidence type="ECO:0000256" key="6">
    <source>
        <dbReference type="ARBA" id="ARBA00023242"/>
    </source>
</evidence>
<evidence type="ECO:0000256" key="5">
    <source>
        <dbReference type="ARBA" id="ARBA00023163"/>
    </source>
</evidence>
<dbReference type="GO" id="GO:0003700">
    <property type="term" value="F:DNA-binding transcription factor activity"/>
    <property type="evidence" value="ECO:0007669"/>
    <property type="project" value="InterPro"/>
</dbReference>
<dbReference type="PROSITE" id="PS51032">
    <property type="entry name" value="AP2_ERF"/>
    <property type="match status" value="3"/>
</dbReference>
<dbReference type="OrthoDB" id="1303264at2759"/>
<evidence type="ECO:0000313" key="9">
    <source>
        <dbReference type="EMBL" id="KAG5608826.1"/>
    </source>
</evidence>